<evidence type="ECO:0000313" key="3">
    <source>
        <dbReference type="Proteomes" id="UP000265618"/>
    </source>
</evidence>
<comment type="caution">
    <text evidence="2">The sequence shown here is derived from an EMBL/GenBank/DDBJ whole genome shotgun (WGS) entry which is preliminary data.</text>
</comment>
<accession>A0A391NRZ8</accession>
<feature type="non-terminal residue" evidence="2">
    <location>
        <position position="1"/>
    </location>
</feature>
<dbReference type="EMBL" id="BDIP01006252">
    <property type="protein sequence ID" value="GCA64134.1"/>
    <property type="molecule type" value="Genomic_DNA"/>
</dbReference>
<organism evidence="2 3">
    <name type="scientific">Kipferlia bialata</name>
    <dbReference type="NCBI Taxonomy" id="797122"/>
    <lineage>
        <taxon>Eukaryota</taxon>
        <taxon>Metamonada</taxon>
        <taxon>Carpediemonas-like organisms</taxon>
        <taxon>Kipferlia</taxon>
    </lineage>
</organism>
<reference evidence="2 3" key="1">
    <citation type="journal article" date="2018" name="PLoS ONE">
        <title>The draft genome of Kipferlia bialata reveals reductive genome evolution in fornicate parasites.</title>
        <authorList>
            <person name="Tanifuji G."/>
            <person name="Takabayashi S."/>
            <person name="Kume K."/>
            <person name="Takagi M."/>
            <person name="Nakayama T."/>
            <person name="Kamikawa R."/>
            <person name="Inagaki Y."/>
            <person name="Hashimoto T."/>
        </authorList>
    </citation>
    <scope>NUCLEOTIDE SEQUENCE [LARGE SCALE GENOMIC DNA]</scope>
    <source>
        <strain evidence="2">NY0173</strain>
    </source>
</reference>
<gene>
    <name evidence="2" type="ORF">KIPB_013308</name>
</gene>
<name>A0A391NRZ8_9EUKA</name>
<proteinExistence type="predicted"/>
<sequence>VIHTMGSTFRPGPFGDGEHCRIDITIPVFFWGRLNIHGDCQMLAQCTIPKEPEEMADYERYVAILHTTSPCSSDTLTSSEDKAPNGPTAKRTPL</sequence>
<feature type="region of interest" description="Disordered" evidence="1">
    <location>
        <begin position="70"/>
        <end position="94"/>
    </location>
</feature>
<dbReference type="AlphaFoldDB" id="A0A391NRZ8"/>
<evidence type="ECO:0000256" key="1">
    <source>
        <dbReference type="SAM" id="MobiDB-lite"/>
    </source>
</evidence>
<protein>
    <submittedName>
        <fullName evidence="2">Uncharacterized protein</fullName>
    </submittedName>
</protein>
<evidence type="ECO:0000313" key="2">
    <source>
        <dbReference type="EMBL" id="GCA64134.1"/>
    </source>
</evidence>
<keyword evidence="3" id="KW-1185">Reference proteome</keyword>
<dbReference type="Proteomes" id="UP000265618">
    <property type="component" value="Unassembled WGS sequence"/>
</dbReference>